<dbReference type="OrthoDB" id="9790893at2"/>
<reference evidence="5" key="2">
    <citation type="submission" date="2020-09" db="EMBL/GenBank/DDBJ databases">
        <authorList>
            <person name="Sun Q."/>
            <person name="Zhou Y."/>
        </authorList>
    </citation>
    <scope>NUCLEOTIDE SEQUENCE</scope>
    <source>
        <strain evidence="5">CGMCC 1.14988</strain>
    </source>
</reference>
<evidence type="ECO:0000256" key="1">
    <source>
        <dbReference type="SAM" id="Coils"/>
    </source>
</evidence>
<dbReference type="Proteomes" id="UP000650511">
    <property type="component" value="Unassembled WGS sequence"/>
</dbReference>
<dbReference type="EMBL" id="BMHA01000012">
    <property type="protein sequence ID" value="GGI08488.1"/>
    <property type="molecule type" value="Genomic_DNA"/>
</dbReference>
<keyword evidence="6" id="KW-1185">Reference proteome</keyword>
<feature type="coiled-coil region" evidence="1">
    <location>
        <begin position="148"/>
        <end position="179"/>
    </location>
</feature>
<feature type="compositionally biased region" description="Basic and acidic residues" evidence="2">
    <location>
        <begin position="187"/>
        <end position="203"/>
    </location>
</feature>
<gene>
    <name evidence="5" type="ORF">GCM10011354_29330</name>
</gene>
<keyword evidence="1" id="KW-0175">Coiled coil</keyword>
<feature type="transmembrane region" description="Helical" evidence="3">
    <location>
        <begin position="85"/>
        <end position="102"/>
    </location>
</feature>
<dbReference type="AlphaFoldDB" id="A0A8J3AA70"/>
<feature type="domain" description="BON" evidence="4">
    <location>
        <begin position="199"/>
        <end position="267"/>
    </location>
</feature>
<dbReference type="PROSITE" id="PS50914">
    <property type="entry name" value="BON"/>
    <property type="match status" value="1"/>
</dbReference>
<evidence type="ECO:0000256" key="3">
    <source>
        <dbReference type="SAM" id="Phobius"/>
    </source>
</evidence>
<proteinExistence type="predicted"/>
<dbReference type="Gene3D" id="1.20.120.20">
    <property type="entry name" value="Apolipoprotein"/>
    <property type="match status" value="1"/>
</dbReference>
<dbReference type="RefSeq" id="WP_130650347.1">
    <property type="nucleotide sequence ID" value="NZ_BMHA01000012.1"/>
</dbReference>
<evidence type="ECO:0000313" key="5">
    <source>
        <dbReference type="EMBL" id="GGI08488.1"/>
    </source>
</evidence>
<evidence type="ECO:0000259" key="4">
    <source>
        <dbReference type="PROSITE" id="PS50914"/>
    </source>
</evidence>
<comment type="caution">
    <text evidence="5">The sequence shown here is derived from an EMBL/GenBank/DDBJ whole genome shotgun (WGS) entry which is preliminary data.</text>
</comment>
<organism evidence="5 6">
    <name type="scientific">Egicoccus halophilus</name>
    <dbReference type="NCBI Taxonomy" id="1670830"/>
    <lineage>
        <taxon>Bacteria</taxon>
        <taxon>Bacillati</taxon>
        <taxon>Actinomycetota</taxon>
        <taxon>Nitriliruptoria</taxon>
        <taxon>Egicoccales</taxon>
        <taxon>Egicoccaceae</taxon>
        <taxon>Egicoccus</taxon>
    </lineage>
</organism>
<reference evidence="5" key="1">
    <citation type="journal article" date="2014" name="Int. J. Syst. Evol. Microbiol.">
        <title>Complete genome sequence of Corynebacterium casei LMG S-19264T (=DSM 44701T), isolated from a smear-ripened cheese.</title>
        <authorList>
            <consortium name="US DOE Joint Genome Institute (JGI-PGF)"/>
            <person name="Walter F."/>
            <person name="Albersmeier A."/>
            <person name="Kalinowski J."/>
            <person name="Ruckert C."/>
        </authorList>
    </citation>
    <scope>NUCLEOTIDE SEQUENCE</scope>
    <source>
        <strain evidence="5">CGMCC 1.14988</strain>
    </source>
</reference>
<dbReference type="SUPFAM" id="SSF47162">
    <property type="entry name" value="Apolipoprotein"/>
    <property type="match status" value="1"/>
</dbReference>
<protein>
    <recommendedName>
        <fullName evidence="4">BON domain-containing protein</fullName>
    </recommendedName>
</protein>
<keyword evidence="3" id="KW-0812">Transmembrane</keyword>
<evidence type="ECO:0000256" key="2">
    <source>
        <dbReference type="SAM" id="MobiDB-lite"/>
    </source>
</evidence>
<name>A0A8J3AA70_9ACTN</name>
<feature type="region of interest" description="Disordered" evidence="2">
    <location>
        <begin position="181"/>
        <end position="203"/>
    </location>
</feature>
<accession>A0A8J3AA70</accession>
<keyword evidence="3" id="KW-1133">Transmembrane helix</keyword>
<keyword evidence="3" id="KW-0472">Membrane</keyword>
<evidence type="ECO:0000313" key="6">
    <source>
        <dbReference type="Proteomes" id="UP000650511"/>
    </source>
</evidence>
<dbReference type="Pfam" id="PF04972">
    <property type="entry name" value="BON"/>
    <property type="match status" value="1"/>
</dbReference>
<sequence length="268" mass="29270">MQLHDLSDKLTGTLSTGIDEIRDRTAEAVGGDGGSVFRELGRLSKQIAGLETHLSSRIDDLDSDQSELVEDLADTGNRTSWPRRLFWLLVGVAAGYGIAYLTDPDRGQARRQKLGDELNSRADEVRDQVATQTDQLRDEVTQQAHVALDAATQTADDLRGEAEQKAEELRVQAEHSLQQAQGAAVETAKDTLPERPTDDPGRLEDRIKSEVFGYRDDVDDVVIKVDGPGQVALKGTVPTSQNERDLLASVAEVEGVVDVRSELTVRSI</sequence>
<dbReference type="InterPro" id="IPR007055">
    <property type="entry name" value="BON_dom"/>
</dbReference>